<keyword evidence="7" id="KW-0732">Signal</keyword>
<dbReference type="PROSITE" id="PS00107">
    <property type="entry name" value="PROTEIN_KINASE_ATP"/>
    <property type="match status" value="1"/>
</dbReference>
<evidence type="ECO:0000259" key="17">
    <source>
        <dbReference type="PROSITE" id="PS50011"/>
    </source>
</evidence>
<dbReference type="InterPro" id="IPR008271">
    <property type="entry name" value="Ser/Thr_kinase_AS"/>
</dbReference>
<accession>A0AA85K6X0</accession>
<evidence type="ECO:0000256" key="3">
    <source>
        <dbReference type="ARBA" id="ARBA00012401"/>
    </source>
</evidence>
<evidence type="ECO:0000256" key="8">
    <source>
        <dbReference type="ARBA" id="ARBA00022741"/>
    </source>
</evidence>
<name>A0AA85K6X0_TRIRE</name>
<keyword evidence="8 14" id="KW-0547">Nucleotide-binding</keyword>
<keyword evidence="6 16" id="KW-0812">Transmembrane</keyword>
<feature type="domain" description="Protein kinase" evidence="17">
    <location>
        <begin position="356"/>
        <end position="788"/>
    </location>
</feature>
<evidence type="ECO:0000256" key="6">
    <source>
        <dbReference type="ARBA" id="ARBA00022692"/>
    </source>
</evidence>
<evidence type="ECO:0000256" key="15">
    <source>
        <dbReference type="SAM" id="MobiDB-lite"/>
    </source>
</evidence>
<reference evidence="18" key="1">
    <citation type="submission" date="2022-06" db="EMBL/GenBank/DDBJ databases">
        <authorList>
            <person name="Berger JAMES D."/>
            <person name="Berger JAMES D."/>
        </authorList>
    </citation>
    <scope>NUCLEOTIDE SEQUENCE [LARGE SCALE GENOMIC DNA]</scope>
</reference>
<dbReference type="PANTHER" id="PTHR23255">
    <property type="entry name" value="TRANSFORMING GROWTH FACTOR-BETA RECEPTOR TYPE I AND II"/>
    <property type="match status" value="1"/>
</dbReference>
<evidence type="ECO:0000256" key="14">
    <source>
        <dbReference type="PROSITE-ProRule" id="PRU10141"/>
    </source>
</evidence>
<organism evidence="18 19">
    <name type="scientific">Trichobilharzia regenti</name>
    <name type="common">Nasal bird schistosome</name>
    <dbReference type="NCBI Taxonomy" id="157069"/>
    <lineage>
        <taxon>Eukaryota</taxon>
        <taxon>Metazoa</taxon>
        <taxon>Spiralia</taxon>
        <taxon>Lophotrochozoa</taxon>
        <taxon>Platyhelminthes</taxon>
        <taxon>Trematoda</taxon>
        <taxon>Digenea</taxon>
        <taxon>Strigeidida</taxon>
        <taxon>Schistosomatoidea</taxon>
        <taxon>Schistosomatidae</taxon>
        <taxon>Trichobilharzia</taxon>
    </lineage>
</organism>
<feature type="compositionally biased region" description="Low complexity" evidence="15">
    <location>
        <begin position="745"/>
        <end position="758"/>
    </location>
</feature>
<dbReference type="InterPro" id="IPR045860">
    <property type="entry name" value="Snake_toxin-like_sf"/>
</dbReference>
<dbReference type="PROSITE" id="PS50011">
    <property type="entry name" value="PROTEIN_KINASE_DOM"/>
    <property type="match status" value="1"/>
</dbReference>
<comment type="subcellular location">
    <subcellularLocation>
        <location evidence="1">Membrane</location>
        <topology evidence="1">Single-pass type I membrane protein</topology>
    </subcellularLocation>
</comment>
<keyword evidence="13" id="KW-0675">Receptor</keyword>
<dbReference type="Proteomes" id="UP000050795">
    <property type="component" value="Unassembled WGS sequence"/>
</dbReference>
<feature type="transmembrane region" description="Helical" evidence="16">
    <location>
        <begin position="218"/>
        <end position="246"/>
    </location>
</feature>
<evidence type="ECO:0000256" key="4">
    <source>
        <dbReference type="ARBA" id="ARBA00022527"/>
    </source>
</evidence>
<dbReference type="Gene3D" id="2.10.60.10">
    <property type="entry name" value="CD59"/>
    <property type="match status" value="1"/>
</dbReference>
<dbReference type="Gene3D" id="1.10.510.10">
    <property type="entry name" value="Transferase(Phosphotransferase) domain 1"/>
    <property type="match status" value="1"/>
</dbReference>
<evidence type="ECO:0000256" key="11">
    <source>
        <dbReference type="ARBA" id="ARBA00022989"/>
    </source>
</evidence>
<dbReference type="InterPro" id="IPR000333">
    <property type="entry name" value="TGFB_receptor"/>
</dbReference>
<evidence type="ECO:0000256" key="10">
    <source>
        <dbReference type="ARBA" id="ARBA00022840"/>
    </source>
</evidence>
<keyword evidence="4" id="KW-0723">Serine/threonine-protein kinase</keyword>
<dbReference type="InterPro" id="IPR011009">
    <property type="entry name" value="Kinase-like_dom_sf"/>
</dbReference>
<comment type="similarity">
    <text evidence="2">Belongs to the protein kinase superfamily. TKL Ser/Thr protein kinase family. TGFB receptor subfamily.</text>
</comment>
<evidence type="ECO:0000313" key="18">
    <source>
        <dbReference type="Proteomes" id="UP000050795"/>
    </source>
</evidence>
<evidence type="ECO:0000256" key="12">
    <source>
        <dbReference type="ARBA" id="ARBA00023136"/>
    </source>
</evidence>
<dbReference type="PROSITE" id="PS00108">
    <property type="entry name" value="PROTEIN_KINASE_ST"/>
    <property type="match status" value="1"/>
</dbReference>
<proteinExistence type="inferred from homology"/>
<keyword evidence="12 16" id="KW-0472">Membrane</keyword>
<keyword evidence="9" id="KW-0418">Kinase</keyword>
<evidence type="ECO:0000256" key="5">
    <source>
        <dbReference type="ARBA" id="ARBA00022679"/>
    </source>
</evidence>
<evidence type="ECO:0000256" key="1">
    <source>
        <dbReference type="ARBA" id="ARBA00004479"/>
    </source>
</evidence>
<reference evidence="19" key="2">
    <citation type="submission" date="2023-11" db="UniProtKB">
        <authorList>
            <consortium name="WormBaseParasite"/>
        </authorList>
    </citation>
    <scope>IDENTIFICATION</scope>
</reference>
<protein>
    <recommendedName>
        <fullName evidence="3">receptor protein serine/threonine kinase</fullName>
        <ecNumber evidence="3">2.7.11.30</ecNumber>
    </recommendedName>
</protein>
<feature type="binding site" evidence="14">
    <location>
        <position position="383"/>
    </location>
    <ligand>
        <name>ATP</name>
        <dbReference type="ChEBI" id="CHEBI:30616"/>
    </ligand>
</feature>
<feature type="region of interest" description="Disordered" evidence="15">
    <location>
        <begin position="743"/>
        <end position="763"/>
    </location>
</feature>
<dbReference type="PANTHER" id="PTHR23255:SF68">
    <property type="entry name" value="RECEPTOR PROTEIN SERINE_THREONINE KINASE"/>
    <property type="match status" value="1"/>
</dbReference>
<dbReference type="Gene3D" id="3.30.200.20">
    <property type="entry name" value="Phosphorylase Kinase, domain 1"/>
    <property type="match status" value="1"/>
</dbReference>
<evidence type="ECO:0000256" key="7">
    <source>
        <dbReference type="ARBA" id="ARBA00022729"/>
    </source>
</evidence>
<dbReference type="GO" id="GO:0005524">
    <property type="term" value="F:ATP binding"/>
    <property type="evidence" value="ECO:0007669"/>
    <property type="project" value="UniProtKB-UniRule"/>
</dbReference>
<dbReference type="EC" id="2.7.11.30" evidence="3"/>
<dbReference type="GO" id="GO:0071363">
    <property type="term" value="P:cellular response to growth factor stimulus"/>
    <property type="evidence" value="ECO:0007669"/>
    <property type="project" value="TreeGrafter"/>
</dbReference>
<keyword evidence="10 14" id="KW-0067">ATP-binding</keyword>
<evidence type="ECO:0000256" key="2">
    <source>
        <dbReference type="ARBA" id="ARBA00009605"/>
    </source>
</evidence>
<dbReference type="GO" id="GO:0043235">
    <property type="term" value="C:receptor complex"/>
    <property type="evidence" value="ECO:0007669"/>
    <property type="project" value="TreeGrafter"/>
</dbReference>
<dbReference type="GO" id="GO:0005886">
    <property type="term" value="C:plasma membrane"/>
    <property type="evidence" value="ECO:0007669"/>
    <property type="project" value="TreeGrafter"/>
</dbReference>
<evidence type="ECO:0000313" key="19">
    <source>
        <dbReference type="WBParaSite" id="TREG1_65850.1"/>
    </source>
</evidence>
<keyword evidence="11 16" id="KW-1133">Transmembrane helix</keyword>
<dbReference type="CDD" id="cd23532">
    <property type="entry name" value="TFP_LU_ECD_BMPR1"/>
    <property type="match status" value="1"/>
</dbReference>
<dbReference type="InterPro" id="IPR017441">
    <property type="entry name" value="Protein_kinase_ATP_BS"/>
</dbReference>
<dbReference type="WBParaSite" id="TREG1_65850.1">
    <property type="protein sequence ID" value="TREG1_65850.1"/>
    <property type="gene ID" value="TREG1_65850"/>
</dbReference>
<evidence type="ECO:0000256" key="16">
    <source>
        <dbReference type="SAM" id="Phobius"/>
    </source>
</evidence>
<keyword evidence="18" id="KW-1185">Reference proteome</keyword>
<dbReference type="AlphaFoldDB" id="A0AA85K6X0"/>
<evidence type="ECO:0000256" key="9">
    <source>
        <dbReference type="ARBA" id="ARBA00022777"/>
    </source>
</evidence>
<dbReference type="SMART" id="SM00220">
    <property type="entry name" value="S_TKc"/>
    <property type="match status" value="1"/>
</dbReference>
<sequence length="1074" mass="120206">MKRKTGESKTGNLVCTCNDNSHCVATSYYRTTKRRSHMGNCTVYSDGRCYTARAINVEALGRYLRSQVNAGADGSVASSPKIRFNPAKLNRFIHVIYGCLDSHDKTTLACNSHLTKHAIPQAIECCNSSNMCNANLFPKFMHHETDEDALRAAVEHFEKSNIWREQQLVNGNLRLKPYINVGPDMLIGGSALEDRPYDKLKKNALWKEDLTAENRAQYLFHVVLIVTFSLVFIILSLVLASVCCVYKRRTQRRKHHLSAFNSESSSVVKLSEVGAVCDNKPMKRWLYYKDLRSMHPVCVKFEKSGKPKDGSNPHTVLTELTHNLDGSLVEKSRSSVGPTSSGGLLNLIPQTIGKQITLDSLLGAGLFSHVWIGTWKGERIVAKVFKPDDRLSRNIWRRTVLLHRSMLLRHQGIHGLMAVDWLNYPTDIHLSAIKRHSPNFFSTTPSPCALLVGEICAYGTLKDLLSYGDCALDSLNQLWDSSINKCCDMTSISDGWLSIMNNPGGIRLRILLQVANSLVQGLCFLHSEFAGTRGKPALAHRDLKPSNIYIRSDWSCCIGDIGLAVRSPPCPFPVPVDRLHMLYHQYENFSTKYSHSNSQSSEIHSSKKTEVDLPLVDRSPNAIQKEALLATNHRNRLHESCSLNTGSSDKWSCILDDAVDKSRFDKLDLLNWWPIGGIQIGTPRYLAPELLSKSINPFCFESYQKSDIYALSLILWEIVNWALPKSLWSDQDNFDTTVYLTTGCSSSSKRQSSADSMSLTNSNSSLISKSQNDRYSSLYLPVYQNEWLKLLKCTRNSSNGVDILKSSSSSDLLHCPLIQPFICPDSVLSTSEGYMGKVDASNYLVEKILVNERIKNMEPDLQTMYHLVCEQQVRPCLPSSVSSASFPIKIADPVIPIDYYPQYIQSFCQNMITHVAQLHTDTTTTTNNNNNNSTNNMDAICVNKALTSAVCRECSSSGASSLQSHHTNHDSDNKRLTNQNQLIKIMKLQCLTANQFAALLPECWASEPDSRLSALRIKKRVQHIYELVDDIVNQSSSSVYTEMTAVNMEGETPQCIVDNLKKCTNDSSTPVNTT</sequence>
<evidence type="ECO:0000256" key="13">
    <source>
        <dbReference type="ARBA" id="ARBA00023170"/>
    </source>
</evidence>
<dbReference type="GO" id="GO:0004675">
    <property type="term" value="F:transmembrane receptor protein serine/threonine kinase activity"/>
    <property type="evidence" value="ECO:0007669"/>
    <property type="project" value="UniProtKB-EC"/>
</dbReference>
<dbReference type="SUPFAM" id="SSF56112">
    <property type="entry name" value="Protein kinase-like (PK-like)"/>
    <property type="match status" value="1"/>
</dbReference>
<dbReference type="InterPro" id="IPR000719">
    <property type="entry name" value="Prot_kinase_dom"/>
</dbReference>
<keyword evidence="5" id="KW-0808">Transferase</keyword>